<dbReference type="SMART" id="SM00064">
    <property type="entry name" value="FYVE"/>
    <property type="match status" value="1"/>
</dbReference>
<feature type="region of interest" description="Disordered" evidence="5">
    <location>
        <begin position="646"/>
        <end position="680"/>
    </location>
</feature>
<feature type="domain" description="FYVE-type" evidence="6">
    <location>
        <begin position="9"/>
        <end position="61"/>
    </location>
</feature>
<dbReference type="Proteomes" id="UP000807716">
    <property type="component" value="Unassembled WGS sequence"/>
</dbReference>
<accession>A0A9P6Q7R1</accession>
<organism evidence="7 8">
    <name type="scientific">Actinomortierella ambigua</name>
    <dbReference type="NCBI Taxonomy" id="1343610"/>
    <lineage>
        <taxon>Eukaryota</taxon>
        <taxon>Fungi</taxon>
        <taxon>Fungi incertae sedis</taxon>
        <taxon>Mucoromycota</taxon>
        <taxon>Mortierellomycotina</taxon>
        <taxon>Mortierellomycetes</taxon>
        <taxon>Mortierellales</taxon>
        <taxon>Mortierellaceae</taxon>
        <taxon>Actinomortierella</taxon>
    </lineage>
</organism>
<protein>
    <recommendedName>
        <fullName evidence="6">FYVE-type domain-containing protein</fullName>
    </recommendedName>
</protein>
<feature type="compositionally biased region" description="Low complexity" evidence="5">
    <location>
        <begin position="1159"/>
        <end position="1180"/>
    </location>
</feature>
<dbReference type="OrthoDB" id="660555at2759"/>
<evidence type="ECO:0000256" key="3">
    <source>
        <dbReference type="ARBA" id="ARBA00022833"/>
    </source>
</evidence>
<feature type="compositionally biased region" description="Polar residues" evidence="5">
    <location>
        <begin position="177"/>
        <end position="194"/>
    </location>
</feature>
<dbReference type="Gene3D" id="3.30.40.10">
    <property type="entry name" value="Zinc/RING finger domain, C3HC4 (zinc finger)"/>
    <property type="match status" value="1"/>
</dbReference>
<dbReference type="InterPro" id="IPR017455">
    <property type="entry name" value="Znf_FYVE-rel"/>
</dbReference>
<keyword evidence="2 4" id="KW-0863">Zinc-finger</keyword>
<gene>
    <name evidence="7" type="ORF">DFQ27_003839</name>
</gene>
<feature type="region of interest" description="Disordered" evidence="5">
    <location>
        <begin position="280"/>
        <end position="350"/>
    </location>
</feature>
<feature type="compositionally biased region" description="Basic residues" evidence="5">
    <location>
        <begin position="805"/>
        <end position="816"/>
    </location>
</feature>
<evidence type="ECO:0000313" key="8">
    <source>
        <dbReference type="Proteomes" id="UP000807716"/>
    </source>
</evidence>
<dbReference type="InterPro" id="IPR011011">
    <property type="entry name" value="Znf_FYVE_PHD"/>
</dbReference>
<feature type="compositionally biased region" description="Basic and acidic residues" evidence="5">
    <location>
        <begin position="900"/>
        <end position="1028"/>
    </location>
</feature>
<proteinExistence type="predicted"/>
<evidence type="ECO:0000256" key="5">
    <source>
        <dbReference type="SAM" id="MobiDB-lite"/>
    </source>
</evidence>
<dbReference type="InterPro" id="IPR016024">
    <property type="entry name" value="ARM-type_fold"/>
</dbReference>
<feature type="compositionally biased region" description="Basic and acidic residues" evidence="5">
    <location>
        <begin position="848"/>
        <end position="864"/>
    </location>
</feature>
<sequence>MHLSSRQVCSNTNLSDLPTLHHCRQCGRVVCHDCSSRSLVLPQLGYTKAVRVCTDCFDVAYLVAYILSDDLGPTTQIHGARGLYDIVEGENERAIQNVLDHGGLDAMVFLCRLNHSYELHALATSFLATLTDKGDQMHPRIVNKRAMPNLYHLVTFYGLVQQQQQQQQQQHQHQRLQRGSSPTNGSPTRSSPSATAHVINPTPMPLTRMGSLESVYTRTTKRIETITLIMMNVTHVIFRMVSSNKDLSRQLARDGGLDSLMTLAVYFPTGVRTRAMEEALKTMEQQQQQQQQHHSQSQHHPSSIPHRPPSAMSSLSVSDHELQSDRSSISGRGSSLDLAEVPGGGSAVDEDDEENLLIHMDEWFHQRLEGMQQLAAKSISIMASDAVNQALMVDDPERVDRLVQLLYSTNPDVVKYAAKTTAFLSLRNDKHKTNLVKGAGVAALLMVIRFAHEQHFGEAAERDDRDQLSSSAPATTEVVSRRSSSSQSIASGNQGSMGGSKLSSEAVSHACCTLANLATSIESQEVLMSYLDLIDAVCGVVGLYPSQTEVERGNVVPTLMYIGAMTLELPPYMQGFQDPLDPYHARHPAATIPDNYELAASLQEPFEVPDLPSKEDHDDDDEYDSVEQQQQHHTYYHLAAQHHAYGTSPRHGFSSSSSLSPSHAMSNMAAAKAASPNIPPEAWRTVPGTEDIQRHFIRAIDNLLTTTVATAGAGATAAGAAMMTGAGASSILDSVEPVSEQTFEVFLKLWPTTSLIVTIRATTRDEDTQRRATHVLRTLRQQRIAHHVFVERFVKAYPPVEQQQQHHHHHHHHQHQNQRQDHQHQHLQHQQEEDVAEGEGGEGPAQGKEPEDHQNRHAVAREQDEEHEEKDHDDEEEEEASKVKEQQPQQKQQQKKQKKKAQEEERRLKEKAEKERLDQERRQREEDEEKEERRRRQEQEEIEQQKKEEEERRQKEAEEKARLEKEAEEKARLEKEAEEKARLEKEAEEKARLEKEAEEKARLEKEAEEKARLEKEAEEKARLEKEAEEKARLELEAKAKAEEEARLQKEKEVAEEVERRRRKKQEEEEEAEQARKQKEKQEMEEEEERQRKKDEEARLEKERRIHDSAEKLRKRMEEDRLQQQQSKDDHETTDASATGDEMSSTTEDEAPARSATLASRSQSKLISSSSDTEPAASSSADKTKSSSKDKKKKKKKSK</sequence>
<dbReference type="AlphaFoldDB" id="A0A9P6Q7R1"/>
<feature type="region of interest" description="Disordered" evidence="5">
    <location>
        <begin position="459"/>
        <end position="500"/>
    </location>
</feature>
<feature type="compositionally biased region" description="Basic residues" evidence="5">
    <location>
        <begin position="1189"/>
        <end position="1198"/>
    </location>
</feature>
<dbReference type="PANTHER" id="PTHR14383:SF5">
    <property type="entry name" value="RUN DOMAIN-CONTAINING PROTEIN"/>
    <property type="match status" value="1"/>
</dbReference>
<keyword evidence="8" id="KW-1185">Reference proteome</keyword>
<feature type="compositionally biased region" description="Basic and acidic residues" evidence="5">
    <location>
        <begin position="1040"/>
        <end position="1059"/>
    </location>
</feature>
<dbReference type="EMBL" id="JAAAJB010000269">
    <property type="protein sequence ID" value="KAG0259850.1"/>
    <property type="molecule type" value="Genomic_DNA"/>
</dbReference>
<feature type="compositionally biased region" description="Low complexity" evidence="5">
    <location>
        <begin position="285"/>
        <end position="305"/>
    </location>
</feature>
<evidence type="ECO:0000313" key="7">
    <source>
        <dbReference type="EMBL" id="KAG0259850.1"/>
    </source>
</evidence>
<dbReference type="SUPFAM" id="SSF48371">
    <property type="entry name" value="ARM repeat"/>
    <property type="match status" value="1"/>
</dbReference>
<dbReference type="PANTHER" id="PTHR14383">
    <property type="entry name" value="SWAP-70 RECOMBINASE"/>
    <property type="match status" value="1"/>
</dbReference>
<feature type="region of interest" description="Disordered" evidence="5">
    <location>
        <begin position="800"/>
        <end position="1028"/>
    </location>
</feature>
<feature type="compositionally biased region" description="Basic and acidic residues" evidence="5">
    <location>
        <begin position="1088"/>
        <end position="1133"/>
    </location>
</feature>
<evidence type="ECO:0000256" key="1">
    <source>
        <dbReference type="ARBA" id="ARBA00022723"/>
    </source>
</evidence>
<keyword evidence="3" id="KW-0862">Zinc</keyword>
<keyword evidence="1" id="KW-0479">Metal-binding</keyword>
<dbReference type="Gene3D" id="1.25.10.10">
    <property type="entry name" value="Leucine-rich Repeat Variant"/>
    <property type="match status" value="2"/>
</dbReference>
<feature type="region of interest" description="Disordered" evidence="5">
    <location>
        <begin position="608"/>
        <end position="631"/>
    </location>
</feature>
<evidence type="ECO:0000259" key="6">
    <source>
        <dbReference type="PROSITE" id="PS50178"/>
    </source>
</evidence>
<feature type="region of interest" description="Disordered" evidence="5">
    <location>
        <begin position="1040"/>
        <end position="1198"/>
    </location>
</feature>
<dbReference type="InterPro" id="IPR013083">
    <property type="entry name" value="Znf_RING/FYVE/PHD"/>
</dbReference>
<dbReference type="InterPro" id="IPR000306">
    <property type="entry name" value="Znf_FYVE"/>
</dbReference>
<dbReference type="InterPro" id="IPR011989">
    <property type="entry name" value="ARM-like"/>
</dbReference>
<reference evidence="7" key="1">
    <citation type="journal article" date="2020" name="Fungal Divers.">
        <title>Resolving the Mortierellaceae phylogeny through synthesis of multi-gene phylogenetics and phylogenomics.</title>
        <authorList>
            <person name="Vandepol N."/>
            <person name="Liber J."/>
            <person name="Desiro A."/>
            <person name="Na H."/>
            <person name="Kennedy M."/>
            <person name="Barry K."/>
            <person name="Grigoriev I.V."/>
            <person name="Miller A.N."/>
            <person name="O'Donnell K."/>
            <person name="Stajich J.E."/>
            <person name="Bonito G."/>
        </authorList>
    </citation>
    <scope>NUCLEOTIDE SEQUENCE</scope>
    <source>
        <strain evidence="7">BC1065</strain>
    </source>
</reference>
<feature type="compositionally biased region" description="Basic and acidic residues" evidence="5">
    <location>
        <begin position="818"/>
        <end position="832"/>
    </location>
</feature>
<dbReference type="SUPFAM" id="SSF57903">
    <property type="entry name" value="FYVE/PHD zinc finger"/>
    <property type="match status" value="1"/>
</dbReference>
<dbReference type="GO" id="GO:0008270">
    <property type="term" value="F:zinc ion binding"/>
    <property type="evidence" value="ECO:0007669"/>
    <property type="project" value="UniProtKB-KW"/>
</dbReference>
<feature type="compositionally biased region" description="Low complexity" evidence="5">
    <location>
        <begin position="325"/>
        <end position="338"/>
    </location>
</feature>
<name>A0A9P6Q7R1_9FUNG</name>
<feature type="compositionally biased region" description="Polar residues" evidence="5">
    <location>
        <begin position="468"/>
        <end position="478"/>
    </location>
</feature>
<dbReference type="Pfam" id="PF01363">
    <property type="entry name" value="FYVE"/>
    <property type="match status" value="1"/>
</dbReference>
<evidence type="ECO:0000256" key="4">
    <source>
        <dbReference type="PROSITE-ProRule" id="PRU00091"/>
    </source>
</evidence>
<feature type="compositionally biased region" description="Low complexity" evidence="5">
    <location>
        <begin position="654"/>
        <end position="675"/>
    </location>
</feature>
<feature type="compositionally biased region" description="Basic and acidic residues" evidence="5">
    <location>
        <begin position="1072"/>
        <end position="1081"/>
    </location>
</feature>
<feature type="compositionally biased region" description="Acidic residues" evidence="5">
    <location>
        <begin position="865"/>
        <end position="879"/>
    </location>
</feature>
<comment type="caution">
    <text evidence="7">The sequence shown here is derived from an EMBL/GenBank/DDBJ whole genome shotgun (WGS) entry which is preliminary data.</text>
</comment>
<feature type="compositionally biased region" description="Low complexity" evidence="5">
    <location>
        <begin position="481"/>
        <end position="494"/>
    </location>
</feature>
<evidence type="ECO:0000256" key="2">
    <source>
        <dbReference type="ARBA" id="ARBA00022771"/>
    </source>
</evidence>
<feature type="region of interest" description="Disordered" evidence="5">
    <location>
        <begin position="164"/>
        <end position="211"/>
    </location>
</feature>
<dbReference type="PROSITE" id="PS50178">
    <property type="entry name" value="ZF_FYVE"/>
    <property type="match status" value="1"/>
</dbReference>